<accession>A0ABN9FM66</accession>
<proteinExistence type="predicted"/>
<sequence>MEVYNEFCLSYKYALDNINQQQKAIQELEAKKEKLTTVPPEQQAEFKALSSDIQDLQQTISQEYRAKDMAFQEK</sequence>
<feature type="coiled-coil region" evidence="1">
    <location>
        <begin position="11"/>
        <end position="38"/>
    </location>
</feature>
<organism evidence="2 3">
    <name type="scientific">Staurois parvus</name>
    <dbReference type="NCBI Taxonomy" id="386267"/>
    <lineage>
        <taxon>Eukaryota</taxon>
        <taxon>Metazoa</taxon>
        <taxon>Chordata</taxon>
        <taxon>Craniata</taxon>
        <taxon>Vertebrata</taxon>
        <taxon>Euteleostomi</taxon>
        <taxon>Amphibia</taxon>
        <taxon>Batrachia</taxon>
        <taxon>Anura</taxon>
        <taxon>Neobatrachia</taxon>
        <taxon>Ranoidea</taxon>
        <taxon>Ranidae</taxon>
        <taxon>Staurois</taxon>
    </lineage>
</organism>
<comment type="caution">
    <text evidence="2">The sequence shown here is derived from an EMBL/GenBank/DDBJ whole genome shotgun (WGS) entry which is preliminary data.</text>
</comment>
<evidence type="ECO:0000313" key="3">
    <source>
        <dbReference type="Proteomes" id="UP001162483"/>
    </source>
</evidence>
<name>A0ABN9FM66_9NEOB</name>
<reference evidence="2" key="1">
    <citation type="submission" date="2023-05" db="EMBL/GenBank/DDBJ databases">
        <authorList>
            <person name="Stuckert A."/>
        </authorList>
    </citation>
    <scope>NUCLEOTIDE SEQUENCE</scope>
</reference>
<evidence type="ECO:0000313" key="2">
    <source>
        <dbReference type="EMBL" id="CAI9598137.1"/>
    </source>
</evidence>
<feature type="non-terminal residue" evidence="2">
    <location>
        <position position="74"/>
    </location>
</feature>
<dbReference type="EMBL" id="CATNWA010017122">
    <property type="protein sequence ID" value="CAI9598137.1"/>
    <property type="molecule type" value="Genomic_DNA"/>
</dbReference>
<keyword evidence="3" id="KW-1185">Reference proteome</keyword>
<dbReference type="Proteomes" id="UP001162483">
    <property type="component" value="Unassembled WGS sequence"/>
</dbReference>
<gene>
    <name evidence="2" type="ORF">SPARVUS_LOCUS12343322</name>
</gene>
<evidence type="ECO:0000256" key="1">
    <source>
        <dbReference type="SAM" id="Coils"/>
    </source>
</evidence>
<keyword evidence="1" id="KW-0175">Coiled coil</keyword>
<protein>
    <submittedName>
        <fullName evidence="2">Uncharacterized protein</fullName>
    </submittedName>
</protein>